<sequence length="50" mass="5486">MKPIEFPEANNTLQKPAGWTDEDCGPLPVFSDGKQSVSLCVLLIRSLPGW</sequence>
<reference evidence="1" key="1">
    <citation type="journal article" date="2015" name="Nature">
        <title>Complex archaea that bridge the gap between prokaryotes and eukaryotes.</title>
        <authorList>
            <person name="Spang A."/>
            <person name="Saw J.H."/>
            <person name="Jorgensen S.L."/>
            <person name="Zaremba-Niedzwiedzka K."/>
            <person name="Martijn J."/>
            <person name="Lind A.E."/>
            <person name="van Eijk R."/>
            <person name="Schleper C."/>
            <person name="Guy L."/>
            <person name="Ettema T.J."/>
        </authorList>
    </citation>
    <scope>NUCLEOTIDE SEQUENCE</scope>
</reference>
<comment type="caution">
    <text evidence="1">The sequence shown here is derived from an EMBL/GenBank/DDBJ whole genome shotgun (WGS) entry which is preliminary data.</text>
</comment>
<evidence type="ECO:0000313" key="1">
    <source>
        <dbReference type="EMBL" id="KKL16707.1"/>
    </source>
</evidence>
<gene>
    <name evidence="1" type="ORF">LCGC14_2492850</name>
</gene>
<dbReference type="EMBL" id="LAZR01039556">
    <property type="protein sequence ID" value="KKL16707.1"/>
    <property type="molecule type" value="Genomic_DNA"/>
</dbReference>
<dbReference type="AlphaFoldDB" id="A0A0F9BS84"/>
<proteinExistence type="predicted"/>
<protein>
    <submittedName>
        <fullName evidence="1">Uncharacterized protein</fullName>
    </submittedName>
</protein>
<name>A0A0F9BS84_9ZZZZ</name>
<organism evidence="1">
    <name type="scientific">marine sediment metagenome</name>
    <dbReference type="NCBI Taxonomy" id="412755"/>
    <lineage>
        <taxon>unclassified sequences</taxon>
        <taxon>metagenomes</taxon>
        <taxon>ecological metagenomes</taxon>
    </lineage>
</organism>
<accession>A0A0F9BS84</accession>